<dbReference type="Proteomes" id="UP001160148">
    <property type="component" value="Unassembled WGS sequence"/>
</dbReference>
<dbReference type="EMBL" id="CARXXK010000003">
    <property type="protein sequence ID" value="CAI6364434.1"/>
    <property type="molecule type" value="Genomic_DNA"/>
</dbReference>
<dbReference type="Gene3D" id="1.10.10.60">
    <property type="entry name" value="Homeodomain-like"/>
    <property type="match status" value="1"/>
</dbReference>
<dbReference type="InterPro" id="IPR007889">
    <property type="entry name" value="HTH_Psq"/>
</dbReference>
<evidence type="ECO:0000259" key="2">
    <source>
        <dbReference type="Pfam" id="PF04218"/>
    </source>
</evidence>
<dbReference type="SUPFAM" id="SSF46689">
    <property type="entry name" value="Homeodomain-like"/>
    <property type="match status" value="1"/>
</dbReference>
<feature type="domain" description="HTH psq-type" evidence="2">
    <location>
        <begin position="3"/>
        <end position="51"/>
    </location>
</feature>
<sequence length="96" mass="11115">MLKTLTYEEKATVIQEVENGFKTKSLIVEESGIPPNTLSTYLKNKEIILNKLATSSVKGRKRAREPENNDVDECVYKWFTQTSDKKIFFWITRILG</sequence>
<organism evidence="3 4">
    <name type="scientific">Macrosiphum euphorbiae</name>
    <name type="common">potato aphid</name>
    <dbReference type="NCBI Taxonomy" id="13131"/>
    <lineage>
        <taxon>Eukaryota</taxon>
        <taxon>Metazoa</taxon>
        <taxon>Ecdysozoa</taxon>
        <taxon>Arthropoda</taxon>
        <taxon>Hexapoda</taxon>
        <taxon>Insecta</taxon>
        <taxon>Pterygota</taxon>
        <taxon>Neoptera</taxon>
        <taxon>Paraneoptera</taxon>
        <taxon>Hemiptera</taxon>
        <taxon>Sternorrhyncha</taxon>
        <taxon>Aphidomorpha</taxon>
        <taxon>Aphidoidea</taxon>
        <taxon>Aphididae</taxon>
        <taxon>Macrosiphini</taxon>
        <taxon>Macrosiphum</taxon>
    </lineage>
</organism>
<name>A0AAV0X9G7_9HEMI</name>
<comment type="caution">
    <text evidence="3">The sequence shown here is derived from an EMBL/GenBank/DDBJ whole genome shotgun (WGS) entry which is preliminary data.</text>
</comment>
<comment type="subcellular location">
    <subcellularLocation>
        <location evidence="1">Nucleus</location>
    </subcellularLocation>
</comment>
<evidence type="ECO:0000313" key="4">
    <source>
        <dbReference type="Proteomes" id="UP001160148"/>
    </source>
</evidence>
<proteinExistence type="predicted"/>
<dbReference type="Pfam" id="PF04218">
    <property type="entry name" value="CENP-B_N"/>
    <property type="match status" value="1"/>
</dbReference>
<dbReference type="InterPro" id="IPR009057">
    <property type="entry name" value="Homeodomain-like_sf"/>
</dbReference>
<accession>A0AAV0X9G7</accession>
<dbReference type="GO" id="GO:0005634">
    <property type="term" value="C:nucleus"/>
    <property type="evidence" value="ECO:0007669"/>
    <property type="project" value="UniProtKB-SubCell"/>
</dbReference>
<evidence type="ECO:0000313" key="3">
    <source>
        <dbReference type="EMBL" id="CAI6364434.1"/>
    </source>
</evidence>
<dbReference type="AlphaFoldDB" id="A0AAV0X9G7"/>
<dbReference type="GO" id="GO:0003677">
    <property type="term" value="F:DNA binding"/>
    <property type="evidence" value="ECO:0007669"/>
    <property type="project" value="InterPro"/>
</dbReference>
<reference evidence="3 4" key="1">
    <citation type="submission" date="2023-01" db="EMBL/GenBank/DDBJ databases">
        <authorList>
            <person name="Whitehead M."/>
        </authorList>
    </citation>
    <scope>NUCLEOTIDE SEQUENCE [LARGE SCALE GENOMIC DNA]</scope>
</reference>
<evidence type="ECO:0000256" key="1">
    <source>
        <dbReference type="ARBA" id="ARBA00004123"/>
    </source>
</evidence>
<gene>
    <name evidence="3" type="ORF">MEUPH1_LOCUS19260</name>
</gene>
<protein>
    <recommendedName>
        <fullName evidence="2">HTH psq-type domain-containing protein</fullName>
    </recommendedName>
</protein>
<keyword evidence="4" id="KW-1185">Reference proteome</keyword>